<dbReference type="GO" id="GO:0003746">
    <property type="term" value="F:translation elongation factor activity"/>
    <property type="evidence" value="ECO:0007669"/>
    <property type="project" value="UniProtKB-KW"/>
</dbReference>
<dbReference type="InterPro" id="IPR031157">
    <property type="entry name" value="G_TR_CS"/>
</dbReference>
<dbReference type="InterPro" id="IPR009022">
    <property type="entry name" value="EFG_III"/>
</dbReference>
<name>A0ABM5SXP1_9BURK</name>
<evidence type="ECO:0000256" key="5">
    <source>
        <dbReference type="ARBA" id="ARBA00022917"/>
    </source>
</evidence>
<dbReference type="InterPro" id="IPR041095">
    <property type="entry name" value="EFG_II"/>
</dbReference>
<dbReference type="Pfam" id="PF03764">
    <property type="entry name" value="EFG_IV"/>
    <property type="match status" value="1"/>
</dbReference>
<dbReference type="Gene3D" id="2.40.30.10">
    <property type="entry name" value="Translation factors"/>
    <property type="match status" value="1"/>
</dbReference>
<evidence type="ECO:0000256" key="2">
    <source>
        <dbReference type="ARBA" id="ARBA00017872"/>
    </source>
</evidence>
<dbReference type="HAMAP" id="MF_00054_B">
    <property type="entry name" value="EF_G_EF_2_B"/>
    <property type="match status" value="1"/>
</dbReference>
<dbReference type="SMART" id="SM00889">
    <property type="entry name" value="EFG_IV"/>
    <property type="match status" value="1"/>
</dbReference>
<protein>
    <recommendedName>
        <fullName evidence="2 8">Elongation factor G</fullName>
        <shortName evidence="8">EF-G</shortName>
    </recommendedName>
</protein>
<dbReference type="InterPro" id="IPR005517">
    <property type="entry name" value="Transl_elong_EFG/EF2_IV"/>
</dbReference>
<evidence type="ECO:0000256" key="1">
    <source>
        <dbReference type="ARBA" id="ARBA00005870"/>
    </source>
</evidence>
<dbReference type="NCBIfam" id="TIGR00484">
    <property type="entry name" value="EF-G"/>
    <property type="match status" value="1"/>
</dbReference>
<keyword evidence="3 8" id="KW-0547">Nucleotide-binding</keyword>
<evidence type="ECO:0000256" key="6">
    <source>
        <dbReference type="ARBA" id="ARBA00023134"/>
    </source>
</evidence>
<dbReference type="Pfam" id="PF14492">
    <property type="entry name" value="EFG_III"/>
    <property type="match status" value="1"/>
</dbReference>
<dbReference type="Gene3D" id="3.30.70.870">
    <property type="entry name" value="Elongation Factor G (Translational Gtpase), domain 3"/>
    <property type="match status" value="1"/>
</dbReference>
<proteinExistence type="inferred from homology"/>
<dbReference type="PRINTS" id="PR00315">
    <property type="entry name" value="ELONGATNFCT"/>
</dbReference>
<feature type="binding site" evidence="8">
    <location>
        <begin position="17"/>
        <end position="24"/>
    </location>
    <ligand>
        <name>GTP</name>
        <dbReference type="ChEBI" id="CHEBI:37565"/>
    </ligand>
</feature>
<dbReference type="InterPro" id="IPR000640">
    <property type="entry name" value="EFG_V-like"/>
</dbReference>
<dbReference type="Pfam" id="PF00009">
    <property type="entry name" value="GTP_EFTU"/>
    <property type="match status" value="1"/>
</dbReference>
<dbReference type="PROSITE" id="PS51722">
    <property type="entry name" value="G_TR_2"/>
    <property type="match status" value="1"/>
</dbReference>
<dbReference type="Pfam" id="PF03144">
    <property type="entry name" value="GTP_EFTU_D2"/>
    <property type="match status" value="1"/>
</dbReference>
<dbReference type="Proteomes" id="UP000035085">
    <property type="component" value="Chromosome"/>
</dbReference>
<dbReference type="NCBIfam" id="NF009381">
    <property type="entry name" value="PRK12740.1-5"/>
    <property type="match status" value="1"/>
</dbReference>
<comment type="subcellular location">
    <subcellularLocation>
        <location evidence="8">Cytoplasm</location>
    </subcellularLocation>
</comment>
<dbReference type="PROSITE" id="PS00301">
    <property type="entry name" value="G_TR_1"/>
    <property type="match status" value="1"/>
</dbReference>
<comment type="function">
    <text evidence="7 8">Catalyzes the GTP-dependent ribosomal translocation step during translation elongation. During this step, the ribosome changes from the pre-translocational (PRE) to the post-translocational (POST) state as the newly formed A-site-bound peptidyl-tRNA and P-site-bound deacylated tRNA move to the P and E sites, respectively. Catalyzes the coordinated movement of the two tRNA molecules, the mRNA and conformational changes in the ribosome.</text>
</comment>
<dbReference type="InterPro" id="IPR020568">
    <property type="entry name" value="Ribosomal_Su5_D2-typ_SF"/>
</dbReference>
<keyword evidence="5 8" id="KW-0648">Protein biosynthesis</keyword>
<dbReference type="InterPro" id="IPR035649">
    <property type="entry name" value="EFG_V"/>
</dbReference>
<dbReference type="PANTHER" id="PTHR43261:SF1">
    <property type="entry name" value="RIBOSOME-RELEASING FACTOR 2, MITOCHONDRIAL"/>
    <property type="match status" value="1"/>
</dbReference>
<dbReference type="CDD" id="cd01886">
    <property type="entry name" value="EF-G"/>
    <property type="match status" value="1"/>
</dbReference>
<dbReference type="InterPro" id="IPR000795">
    <property type="entry name" value="T_Tr_GTP-bd_dom"/>
</dbReference>
<dbReference type="CDD" id="cd03713">
    <property type="entry name" value="EFG_mtEFG_C"/>
    <property type="match status" value="1"/>
</dbReference>
<organism evidence="10 11">
    <name type="scientific">Pandoraea vervacti</name>
    <dbReference type="NCBI Taxonomy" id="656178"/>
    <lineage>
        <taxon>Bacteria</taxon>
        <taxon>Pseudomonadati</taxon>
        <taxon>Pseudomonadota</taxon>
        <taxon>Betaproteobacteria</taxon>
        <taxon>Burkholderiales</taxon>
        <taxon>Burkholderiaceae</taxon>
        <taxon>Pandoraea</taxon>
    </lineage>
</organism>
<evidence type="ECO:0000259" key="9">
    <source>
        <dbReference type="PROSITE" id="PS51722"/>
    </source>
</evidence>
<dbReference type="InterPro" id="IPR009000">
    <property type="entry name" value="Transl_B-barrel_sf"/>
</dbReference>
<dbReference type="NCBIfam" id="TIGR00231">
    <property type="entry name" value="small_GTP"/>
    <property type="match status" value="1"/>
</dbReference>
<feature type="domain" description="Tr-type G" evidence="9">
    <location>
        <begin position="8"/>
        <end position="290"/>
    </location>
</feature>
<dbReference type="InterPro" id="IPR035647">
    <property type="entry name" value="EFG_III/V"/>
</dbReference>
<dbReference type="CDD" id="cd16262">
    <property type="entry name" value="EFG_III"/>
    <property type="match status" value="1"/>
</dbReference>
<dbReference type="InterPro" id="IPR004540">
    <property type="entry name" value="Transl_elong_EFG/EF2"/>
</dbReference>
<dbReference type="SUPFAM" id="SSF52540">
    <property type="entry name" value="P-loop containing nucleoside triphosphate hydrolases"/>
    <property type="match status" value="1"/>
</dbReference>
<dbReference type="SUPFAM" id="SSF54211">
    <property type="entry name" value="Ribosomal protein S5 domain 2-like"/>
    <property type="match status" value="1"/>
</dbReference>
<dbReference type="SUPFAM" id="SSF54980">
    <property type="entry name" value="EF-G C-terminal domain-like"/>
    <property type="match status" value="2"/>
</dbReference>
<dbReference type="Gene3D" id="3.30.230.10">
    <property type="match status" value="1"/>
</dbReference>
<dbReference type="InterPro" id="IPR005225">
    <property type="entry name" value="Small_GTP-bd"/>
</dbReference>
<evidence type="ECO:0000313" key="10">
    <source>
        <dbReference type="EMBL" id="AJP57281.1"/>
    </source>
</evidence>
<evidence type="ECO:0000256" key="8">
    <source>
        <dbReference type="HAMAP-Rule" id="MF_00054"/>
    </source>
</evidence>
<keyword evidence="11" id="KW-1185">Reference proteome</keyword>
<reference evidence="11" key="1">
    <citation type="submission" date="2015-02" db="EMBL/GenBank/DDBJ databases">
        <title>Complete Genome Sequencing of Pandoraea vervacti NS15 sp. nov.</title>
        <authorList>
            <person name="Chan K.-G."/>
        </authorList>
    </citation>
    <scope>NUCLEOTIDE SEQUENCE [LARGE SCALE GENOMIC DNA]</scope>
    <source>
        <strain evidence="11">NS15</strain>
    </source>
</reference>
<accession>A0ABM5SXP1</accession>
<dbReference type="SMART" id="SM00838">
    <property type="entry name" value="EFG_C"/>
    <property type="match status" value="1"/>
</dbReference>
<dbReference type="Pfam" id="PF00679">
    <property type="entry name" value="EFG_C"/>
    <property type="match status" value="1"/>
</dbReference>
<dbReference type="InterPro" id="IPR014721">
    <property type="entry name" value="Ribsml_uS5_D2-typ_fold_subgr"/>
</dbReference>
<dbReference type="CDD" id="cd04088">
    <property type="entry name" value="EFG_mtEFG_II"/>
    <property type="match status" value="1"/>
</dbReference>
<dbReference type="InterPro" id="IPR004161">
    <property type="entry name" value="EFTu-like_2"/>
</dbReference>
<sequence length="698" mass="77390">MARKTPIERYRNIGISAHIDAGKTTTTERILFYTGVNHKLGEVHEGAATMDWMEQEQERGITITSAATTCFWRGMAGNFPEHRINIIDTPGHVDFTIEVERSMRVLDGACMVYDSVGGVQPQSETVWRQANKYKVPRIAFVNKMDRVGADFFRVHKQIHERLRGNAVPIQIPIGAEDNFQGVVDLVKMKGIVWDEESKGVKFEYVDIPDNLKATAQEWHEKMIEAAAEASEELLDKYLGGDTLSEEEIKAGLRKRTVAGEIVPMLCGTAFKNKGVQAMLDAVIEYLPSPVDVPAIAGHDEDDKEIERHPSDDEPFSALAFKIMTDPFVGQLIFFRVYSGVIESGGTVLNPLKGKKERLGRILQMHANTRQELKEVRAGDIAAAVGLKEATTGDTLCDPNHVIILEKMEFPEPVISQAVEPKTKGDQEKMGLALNRLAQEDPSFRVQTDEESGQTIISGMGELHLEILVDRMRREFGVEATVGKPQVAYRETVRKKVEDVQGKFVKQSGGRGQYGDVVITLEPDKEKPYEFVDAIKGGVVPREYIPAVDKGIRETLNNGVVAGYPVVNVKVTLTFGSYHDVDSNENAFRMAGSMAFKEAMRKADPVLLEPMMAVEVETPEEFMGNVMGDLSGRRGIMQGMDDIVGGGKIVRAEVPLSEMFGYSTSLRSLTQGRATYTMEFKHYAEAPKNVADAIVTSKK</sequence>
<comment type="similarity">
    <text evidence="1 8">Belongs to the TRAFAC class translation factor GTPase superfamily. Classic translation factor GTPase family. EF-G/EF-2 subfamily.</text>
</comment>
<dbReference type="InterPro" id="IPR047872">
    <property type="entry name" value="EFG_IV"/>
</dbReference>
<keyword evidence="4 8" id="KW-0251">Elongation factor</keyword>
<keyword evidence="6 8" id="KW-0342">GTP-binding</keyword>
<feature type="binding site" evidence="8">
    <location>
        <begin position="88"/>
        <end position="92"/>
    </location>
    <ligand>
        <name>GTP</name>
        <dbReference type="ChEBI" id="CHEBI:37565"/>
    </ligand>
</feature>
<dbReference type="InterPro" id="IPR027417">
    <property type="entry name" value="P-loop_NTPase"/>
</dbReference>
<keyword evidence="8" id="KW-0963">Cytoplasm</keyword>
<dbReference type="Gene3D" id="3.30.70.240">
    <property type="match status" value="1"/>
</dbReference>
<evidence type="ECO:0000256" key="3">
    <source>
        <dbReference type="ARBA" id="ARBA00022741"/>
    </source>
</evidence>
<evidence type="ECO:0000256" key="4">
    <source>
        <dbReference type="ARBA" id="ARBA00022768"/>
    </source>
</evidence>
<dbReference type="PANTHER" id="PTHR43261">
    <property type="entry name" value="TRANSLATION ELONGATION FACTOR G-RELATED"/>
    <property type="match status" value="1"/>
</dbReference>
<dbReference type="CDD" id="cd01434">
    <property type="entry name" value="EFG_mtEFG1_IV"/>
    <property type="match status" value="1"/>
</dbReference>
<evidence type="ECO:0000256" key="7">
    <source>
        <dbReference type="ARBA" id="ARBA00024731"/>
    </source>
</evidence>
<evidence type="ECO:0000313" key="11">
    <source>
        <dbReference type="Proteomes" id="UP000035085"/>
    </source>
</evidence>
<dbReference type="RefSeq" id="WP_044455442.1">
    <property type="nucleotide sequence ID" value="NZ_CP010897.2"/>
</dbReference>
<dbReference type="EMBL" id="CP010897">
    <property type="protein sequence ID" value="AJP57281.1"/>
    <property type="molecule type" value="Genomic_DNA"/>
</dbReference>
<dbReference type="SUPFAM" id="SSF50447">
    <property type="entry name" value="Translation proteins"/>
    <property type="match status" value="1"/>
</dbReference>
<feature type="binding site" evidence="8">
    <location>
        <begin position="142"/>
        <end position="145"/>
    </location>
    <ligand>
        <name>GTP</name>
        <dbReference type="ChEBI" id="CHEBI:37565"/>
    </ligand>
</feature>
<gene>
    <name evidence="8" type="primary">fusA</name>
    <name evidence="10" type="ORF">UC34_10225</name>
</gene>
<dbReference type="Gene3D" id="3.40.50.300">
    <property type="entry name" value="P-loop containing nucleotide triphosphate hydrolases"/>
    <property type="match status" value="1"/>
</dbReference>